<protein>
    <recommendedName>
        <fullName evidence="1">Schlafen AlbA-2 domain-containing protein</fullName>
    </recommendedName>
</protein>
<dbReference type="Pfam" id="PF04326">
    <property type="entry name" value="SLFN_AlbA_2"/>
    <property type="match status" value="1"/>
</dbReference>
<dbReference type="Gene3D" id="3.30.950.30">
    <property type="entry name" value="Schlafen, AAA domain"/>
    <property type="match status" value="1"/>
</dbReference>
<dbReference type="InterPro" id="IPR038461">
    <property type="entry name" value="Schlafen_AlbA_2_dom_sf"/>
</dbReference>
<dbReference type="InterPro" id="IPR007421">
    <property type="entry name" value="Schlafen_AlbA_2_dom"/>
</dbReference>
<accession>A0A7G9YRA0</accession>
<organism evidence="2">
    <name type="scientific">Candidatus Methanogaster sp. ANME-2c ERB4</name>
    <dbReference type="NCBI Taxonomy" id="2759911"/>
    <lineage>
        <taxon>Archaea</taxon>
        <taxon>Methanobacteriati</taxon>
        <taxon>Methanobacteriota</taxon>
        <taxon>Stenosarchaea group</taxon>
        <taxon>Methanomicrobia</taxon>
        <taxon>Methanosarcinales</taxon>
        <taxon>ANME-2 cluster</taxon>
        <taxon>Candidatus Methanogasteraceae</taxon>
        <taxon>Candidatus Methanogaster</taxon>
    </lineage>
</organism>
<dbReference type="PANTHER" id="PTHR30595:SF6">
    <property type="entry name" value="SCHLAFEN ALBA-2 DOMAIN-CONTAINING PROTEIN"/>
    <property type="match status" value="1"/>
</dbReference>
<name>A0A7G9YRA0_9EURY</name>
<proteinExistence type="predicted"/>
<evidence type="ECO:0000313" key="2">
    <source>
        <dbReference type="EMBL" id="QNO50534.1"/>
    </source>
</evidence>
<reference evidence="2" key="1">
    <citation type="submission" date="2020-06" db="EMBL/GenBank/DDBJ databases">
        <title>Unique genomic features of the anaerobic methanotrophic archaea.</title>
        <authorList>
            <person name="Chadwick G.L."/>
            <person name="Skennerton C.T."/>
            <person name="Laso-Perez R."/>
            <person name="Leu A.O."/>
            <person name="Speth D.R."/>
            <person name="Yu H."/>
            <person name="Morgan-Lang C."/>
            <person name="Hatzenpichler R."/>
            <person name="Goudeau D."/>
            <person name="Malmstrom R."/>
            <person name="Brazelton W.J."/>
            <person name="Woyke T."/>
            <person name="Hallam S.J."/>
            <person name="Tyson G.W."/>
            <person name="Wegener G."/>
            <person name="Boetius A."/>
            <person name="Orphan V."/>
        </authorList>
    </citation>
    <scope>NUCLEOTIDE SEQUENCE</scope>
</reference>
<dbReference type="EMBL" id="MT631439">
    <property type="protein sequence ID" value="QNO50534.1"/>
    <property type="molecule type" value="Genomic_DNA"/>
</dbReference>
<dbReference type="AlphaFoldDB" id="A0A7G9YRA0"/>
<gene>
    <name evidence="2" type="ORF">HGEBJNHG_00007</name>
</gene>
<dbReference type="PANTHER" id="PTHR30595">
    <property type="entry name" value="GLPR-RELATED TRANSCRIPTIONAL REPRESSOR"/>
    <property type="match status" value="1"/>
</dbReference>
<sequence>MEEMELILDEGEGYLIEFKESVSDSLAKEMVAFANSSGGRIFLGVSDEGVIKGVNITNRLRSQVQDVARKCDPPVSIILDELANVLIIEVREGTDKPHSCKDGFFIRTGPSSQKLRRDEIIDYFNHEGKIRFDEQFCMDFKYPDDFSEERFQRYLQQCKITSNLSSEQIFTNLGVAQRQAGRLLVEFAMKVGH</sequence>
<evidence type="ECO:0000259" key="1">
    <source>
        <dbReference type="Pfam" id="PF04326"/>
    </source>
</evidence>
<feature type="domain" description="Schlafen AlbA-2" evidence="1">
    <location>
        <begin position="12"/>
        <end position="115"/>
    </location>
</feature>